<dbReference type="PANTHER" id="PTHR21015">
    <property type="entry name" value="UDP-N-ACETYLGLUCOSAMINE--N-ACETYLMURAMYL-(PENTAPEPTIDE) PYROPHOSPHORYL-UNDECAPRENOL N-ACETYLGLUCOSAMINE TRANSFERASE 1"/>
    <property type="match status" value="1"/>
</dbReference>
<reference evidence="2 3" key="1">
    <citation type="journal article" date="2010" name="J. Bacteriol.">
        <title>The complete genome sequence of Croceibacter atlanticus HTCC2559T.</title>
        <authorList>
            <person name="Oh H.M."/>
            <person name="Kang I."/>
            <person name="Ferriera S."/>
            <person name="Giovannoni S.J."/>
            <person name="Cho J.C."/>
        </authorList>
    </citation>
    <scope>NUCLEOTIDE SEQUENCE [LARGE SCALE GENOMIC DNA]</scope>
    <source>
        <strain evidence="3">ATCC BAA-628 / HTCC2559 / KCTC 12090</strain>
    </source>
</reference>
<dbReference type="HOGENOM" id="CLU_789629_0_0_10"/>
<dbReference type="KEGG" id="cat:CA2559_01800"/>
<dbReference type="eggNOG" id="COG0707">
    <property type="taxonomic scope" value="Bacteria"/>
</dbReference>
<dbReference type="Proteomes" id="UP000002297">
    <property type="component" value="Chromosome"/>
</dbReference>
<sequence length="365" mass="41510">MYIYFLKKVLKATGFMLKKKILVAPLNWGLGHATRCIPIINALISDGFEPVLASDGAALALLKKEFPNLAFHELPSYNITYSKKGALFQFKMLLESPKLLKSIYAEQKALKKILKTANFHGIISDNRMGIRSTTIPSVFITHQLNVLSGSTTKFSSKLHRRYIKKFDECWVPDLEGSQNLSGKLGHLKNSTLRIKYLGPLSRFNKQLLPKTYDLLAMVSGPEPQREMLEDIFKVELKLFKGNVLLIKGKIEDKQTIEKDGNLTIYNYMMGKELEDAFNQSDLVISRSGYTTLMDVAKLGKPAFFIPTPGQFEQKYLAKRLKKMKLAPACKQHKFKVEKLKQVANYDGLGHLGNQWVNFSDFFKLF</sequence>
<proteinExistence type="predicted"/>
<dbReference type="InterPro" id="IPR007235">
    <property type="entry name" value="Glyco_trans_28_C"/>
</dbReference>
<name>A3U5D2_CROAH</name>
<organism evidence="2 3">
    <name type="scientific">Croceibacter atlanticus (strain ATCC BAA-628 / JCM 21780 / CIP 108009 / IAM 15332 / KCTC 12090 / HTCC2559)</name>
    <dbReference type="NCBI Taxonomy" id="216432"/>
    <lineage>
        <taxon>Bacteria</taxon>
        <taxon>Pseudomonadati</taxon>
        <taxon>Bacteroidota</taxon>
        <taxon>Flavobacteriia</taxon>
        <taxon>Flavobacteriales</taxon>
        <taxon>Flavobacteriaceae</taxon>
        <taxon>Croceibacter</taxon>
    </lineage>
</organism>
<dbReference type="EMBL" id="CP002046">
    <property type="protein sequence ID" value="EAP87449.1"/>
    <property type="molecule type" value="Genomic_DNA"/>
</dbReference>
<keyword evidence="3" id="KW-1185">Reference proteome</keyword>
<accession>A3U5D2</accession>
<evidence type="ECO:0000259" key="1">
    <source>
        <dbReference type="Pfam" id="PF04101"/>
    </source>
</evidence>
<protein>
    <recommendedName>
        <fullName evidence="1">Glycosyl transferase family 28 C-terminal domain-containing protein</fullName>
    </recommendedName>
</protein>
<dbReference type="GO" id="GO:0016758">
    <property type="term" value="F:hexosyltransferase activity"/>
    <property type="evidence" value="ECO:0007669"/>
    <property type="project" value="InterPro"/>
</dbReference>
<dbReference type="Pfam" id="PF04101">
    <property type="entry name" value="Glyco_tran_28_C"/>
    <property type="match status" value="1"/>
</dbReference>
<gene>
    <name evidence="2" type="ordered locus">CA2559_01800</name>
</gene>
<feature type="domain" description="Glycosyl transferase family 28 C-terminal" evidence="1">
    <location>
        <begin position="235"/>
        <end position="342"/>
    </location>
</feature>
<dbReference type="PANTHER" id="PTHR21015:SF22">
    <property type="entry name" value="GLYCOSYLTRANSFERASE"/>
    <property type="match status" value="1"/>
</dbReference>
<evidence type="ECO:0000313" key="3">
    <source>
        <dbReference type="Proteomes" id="UP000002297"/>
    </source>
</evidence>
<dbReference type="STRING" id="216432.CA2559_01800"/>
<dbReference type="AlphaFoldDB" id="A3U5D2"/>
<dbReference type="Gene3D" id="3.40.50.2000">
    <property type="entry name" value="Glycogen Phosphorylase B"/>
    <property type="match status" value="1"/>
</dbReference>
<evidence type="ECO:0000313" key="2">
    <source>
        <dbReference type="EMBL" id="EAP87449.1"/>
    </source>
</evidence>
<dbReference type="SUPFAM" id="SSF53756">
    <property type="entry name" value="UDP-Glycosyltransferase/glycogen phosphorylase"/>
    <property type="match status" value="1"/>
</dbReference>